<sequence>MSEKTSAEKADSQQHQPVRQEGESSSGNVTASDAGPDGGSLPAAGEVSAATAQLGSSSGAEPQLRSPRHADSGTSQTSADSAVAKAEAPSSTRNPSEAAVVVTEPSVPALEFKTKACQTPEQAKVNYRSLTLQFSPARHDQHLPSSNPALSLSSVTMEQDWPDAQYSPLSPMSPVSPPQRSDIFSVLWNKVAFTDAETASTNQPLTRERASDAHLPLRKAVPPGPTEDLDKEATPSTGLNKSAATQYLARQSDDADDKVFREPHDLGSPGSLVPWSETPRRLGVKRGTPEVIRDASSSLSVSVSATEISSPQIGTALNSPRLKLFAPSTTPRVPWTTLAVIWLQLQVHWNCLHKDHPERCASVSTIMIENRWERVLFAAFHHDDFHNLAVNSLCFFAKGVLLEAGLGTVHFAALFTIVATLVGLVNTLIVMFAHEYTRLPWLFTMCSSTFAGVVVALEVLKTTHFNRAKIHYGQQKFRLRNVLFGVLEVFVLLLCTKSNVCPIISGSLVGVFLANTSVGNFITRIQRPRRSLYLCVVPCAPITYMLAACVVMAFLHGPFADPLILAETGLSFPSPVWRPVILPLLYQPNVYSLAYTVLSLLDVGQELEQDVGHFGFMCLAGTLLLAVHGLLELLSGTIWRHLLALGESLPRPVSHFSLCTCGPVAFLMALKVIHHMRHPRCVYSMASMPIYVPFWTGMLFELAVLNASCTGSGAYVFGPIVGVLLGIAVAYAGTECVKAAITSMIRRSEGLSDVGMLLHRTEAPLGYIPIVLRS</sequence>
<dbReference type="Proteomes" id="UP000821845">
    <property type="component" value="Chromosome 4"/>
</dbReference>
<evidence type="ECO:0000313" key="1">
    <source>
        <dbReference type="EMBL" id="KAH6933135.1"/>
    </source>
</evidence>
<protein>
    <submittedName>
        <fullName evidence="1">Uncharacterized protein</fullName>
    </submittedName>
</protein>
<evidence type="ECO:0000313" key="2">
    <source>
        <dbReference type="Proteomes" id="UP000821845"/>
    </source>
</evidence>
<organism evidence="1 2">
    <name type="scientific">Hyalomma asiaticum</name>
    <name type="common">Tick</name>
    <dbReference type="NCBI Taxonomy" id="266040"/>
    <lineage>
        <taxon>Eukaryota</taxon>
        <taxon>Metazoa</taxon>
        <taxon>Ecdysozoa</taxon>
        <taxon>Arthropoda</taxon>
        <taxon>Chelicerata</taxon>
        <taxon>Arachnida</taxon>
        <taxon>Acari</taxon>
        <taxon>Parasitiformes</taxon>
        <taxon>Ixodida</taxon>
        <taxon>Ixodoidea</taxon>
        <taxon>Ixodidae</taxon>
        <taxon>Hyalomminae</taxon>
        <taxon>Hyalomma</taxon>
    </lineage>
</organism>
<name>A0ACB7SEU7_HYAAI</name>
<keyword evidence="2" id="KW-1185">Reference proteome</keyword>
<gene>
    <name evidence="1" type="ORF">HPB50_012486</name>
</gene>
<dbReference type="EMBL" id="CM023484">
    <property type="protein sequence ID" value="KAH6933135.1"/>
    <property type="molecule type" value="Genomic_DNA"/>
</dbReference>
<comment type="caution">
    <text evidence="1">The sequence shown here is derived from an EMBL/GenBank/DDBJ whole genome shotgun (WGS) entry which is preliminary data.</text>
</comment>
<reference evidence="1" key="1">
    <citation type="submission" date="2020-05" db="EMBL/GenBank/DDBJ databases">
        <title>Large-scale comparative analyses of tick genomes elucidate their genetic diversity and vector capacities.</title>
        <authorList>
            <person name="Jia N."/>
            <person name="Wang J."/>
            <person name="Shi W."/>
            <person name="Du L."/>
            <person name="Sun Y."/>
            <person name="Zhan W."/>
            <person name="Jiang J."/>
            <person name="Wang Q."/>
            <person name="Zhang B."/>
            <person name="Ji P."/>
            <person name="Sakyi L.B."/>
            <person name="Cui X."/>
            <person name="Yuan T."/>
            <person name="Jiang B."/>
            <person name="Yang W."/>
            <person name="Lam T.T.-Y."/>
            <person name="Chang Q."/>
            <person name="Ding S."/>
            <person name="Wang X."/>
            <person name="Zhu J."/>
            <person name="Ruan X."/>
            <person name="Zhao L."/>
            <person name="Wei J."/>
            <person name="Que T."/>
            <person name="Du C."/>
            <person name="Cheng J."/>
            <person name="Dai P."/>
            <person name="Han X."/>
            <person name="Huang E."/>
            <person name="Gao Y."/>
            <person name="Liu J."/>
            <person name="Shao H."/>
            <person name="Ye R."/>
            <person name="Li L."/>
            <person name="Wei W."/>
            <person name="Wang X."/>
            <person name="Wang C."/>
            <person name="Yang T."/>
            <person name="Huo Q."/>
            <person name="Li W."/>
            <person name="Guo W."/>
            <person name="Chen H."/>
            <person name="Zhou L."/>
            <person name="Ni X."/>
            <person name="Tian J."/>
            <person name="Zhou Y."/>
            <person name="Sheng Y."/>
            <person name="Liu T."/>
            <person name="Pan Y."/>
            <person name="Xia L."/>
            <person name="Li J."/>
            <person name="Zhao F."/>
            <person name="Cao W."/>
        </authorList>
    </citation>
    <scope>NUCLEOTIDE SEQUENCE</scope>
    <source>
        <strain evidence="1">Hyas-2018</strain>
    </source>
</reference>
<accession>A0ACB7SEU7</accession>
<proteinExistence type="predicted"/>